<keyword evidence="5" id="KW-0449">Lipoprotein</keyword>
<protein>
    <submittedName>
        <fullName evidence="7">ABC transporter substrate-binding protein</fullName>
    </submittedName>
</protein>
<keyword evidence="1" id="KW-1003">Cell membrane</keyword>
<gene>
    <name evidence="7" type="ORF">ACFQ4B_28550</name>
</gene>
<keyword evidence="4" id="KW-0564">Palmitate</keyword>
<evidence type="ECO:0000256" key="3">
    <source>
        <dbReference type="ARBA" id="ARBA00023136"/>
    </source>
</evidence>
<dbReference type="PANTHER" id="PTHR43649:SF33">
    <property type="entry name" value="POLYGALACTURONAN_RHAMNOGALACTURONAN-BINDING PROTEIN YTCQ"/>
    <property type="match status" value="1"/>
</dbReference>
<dbReference type="SUPFAM" id="SSF53850">
    <property type="entry name" value="Periplasmic binding protein-like II"/>
    <property type="match status" value="1"/>
</dbReference>
<dbReference type="InterPro" id="IPR006059">
    <property type="entry name" value="SBP"/>
</dbReference>
<accession>A0ABW3UUW5</accession>
<keyword evidence="2 6" id="KW-0732">Signal</keyword>
<organism evidence="7 8">
    <name type="scientific">Paenibacillus vulneris</name>
    <dbReference type="NCBI Taxonomy" id="1133364"/>
    <lineage>
        <taxon>Bacteria</taxon>
        <taxon>Bacillati</taxon>
        <taxon>Bacillota</taxon>
        <taxon>Bacilli</taxon>
        <taxon>Bacillales</taxon>
        <taxon>Paenibacillaceae</taxon>
        <taxon>Paenibacillus</taxon>
    </lineage>
</organism>
<evidence type="ECO:0000313" key="8">
    <source>
        <dbReference type="Proteomes" id="UP001597180"/>
    </source>
</evidence>
<evidence type="ECO:0000256" key="2">
    <source>
        <dbReference type="ARBA" id="ARBA00022729"/>
    </source>
</evidence>
<dbReference type="EMBL" id="JBHTLU010000042">
    <property type="protein sequence ID" value="MFD1224064.1"/>
    <property type="molecule type" value="Genomic_DNA"/>
</dbReference>
<proteinExistence type="predicted"/>
<feature type="chain" id="PRO_5046990901" evidence="6">
    <location>
        <begin position="25"/>
        <end position="443"/>
    </location>
</feature>
<dbReference type="RefSeq" id="WP_345592965.1">
    <property type="nucleotide sequence ID" value="NZ_BAABJG010000036.1"/>
</dbReference>
<name>A0ABW3UUW5_9BACL</name>
<dbReference type="Pfam" id="PF01547">
    <property type="entry name" value="SBP_bac_1"/>
    <property type="match status" value="1"/>
</dbReference>
<evidence type="ECO:0000256" key="1">
    <source>
        <dbReference type="ARBA" id="ARBA00022475"/>
    </source>
</evidence>
<dbReference type="PROSITE" id="PS51257">
    <property type="entry name" value="PROKAR_LIPOPROTEIN"/>
    <property type="match status" value="1"/>
</dbReference>
<dbReference type="Gene3D" id="3.40.190.10">
    <property type="entry name" value="Periplasmic binding protein-like II"/>
    <property type="match status" value="1"/>
</dbReference>
<comment type="caution">
    <text evidence="7">The sequence shown here is derived from an EMBL/GenBank/DDBJ whole genome shotgun (WGS) entry which is preliminary data.</text>
</comment>
<evidence type="ECO:0000313" key="7">
    <source>
        <dbReference type="EMBL" id="MFD1224064.1"/>
    </source>
</evidence>
<dbReference type="Proteomes" id="UP001597180">
    <property type="component" value="Unassembled WGS sequence"/>
</dbReference>
<dbReference type="InterPro" id="IPR050490">
    <property type="entry name" value="Bact_solute-bd_prot1"/>
</dbReference>
<reference evidence="8" key="1">
    <citation type="journal article" date="2019" name="Int. J. Syst. Evol. Microbiol.">
        <title>The Global Catalogue of Microorganisms (GCM) 10K type strain sequencing project: providing services to taxonomists for standard genome sequencing and annotation.</title>
        <authorList>
            <consortium name="The Broad Institute Genomics Platform"/>
            <consortium name="The Broad Institute Genome Sequencing Center for Infectious Disease"/>
            <person name="Wu L."/>
            <person name="Ma J."/>
        </authorList>
    </citation>
    <scope>NUCLEOTIDE SEQUENCE [LARGE SCALE GENOMIC DNA]</scope>
    <source>
        <strain evidence="8">CCUG 53270</strain>
    </source>
</reference>
<evidence type="ECO:0000256" key="6">
    <source>
        <dbReference type="SAM" id="SignalP"/>
    </source>
</evidence>
<evidence type="ECO:0000256" key="4">
    <source>
        <dbReference type="ARBA" id="ARBA00023139"/>
    </source>
</evidence>
<keyword evidence="8" id="KW-1185">Reference proteome</keyword>
<dbReference type="PANTHER" id="PTHR43649">
    <property type="entry name" value="ARABINOSE-BINDING PROTEIN-RELATED"/>
    <property type="match status" value="1"/>
</dbReference>
<feature type="signal peptide" evidence="6">
    <location>
        <begin position="1"/>
        <end position="24"/>
    </location>
</feature>
<keyword evidence="3" id="KW-0472">Membrane</keyword>
<sequence length="443" mass="48993">MVNKKAITSLLLVTAVMMSGCSTQESSSAKSSGDPGKTEAAAANTPFTLLFYTAQNGNYANEDNFSKEIGDFITAKFPHIKVEHIHKGKGQDYPDLIAAGTIPDIILESSTNVKPRIMANDLHYDLSELIKKHNFDLNRIDSTVLQVLKNWGDGKLYGLPFMGSNLILGYNKDIFDKFGVPYPKDGITWDEVYDLVRKVSRAENGVNYVGLRYNSPLVFKYNQRSLGFMSEKEDKAAVNTDAWKDLFANFKRIYDVPNNEISIPGEFAGGTEAMDLNVTEKLITWSQKNPSANWDITAAPVFKDAPKVGFQPNFYSMYVTKQSKHKDEAFDVIAYLLSDEVQTQLSKKALLTPLADKKIQGVFGQDIESLKGKNLQAVFYNRYAAPAPIRDANLTFADVAGVPGNSFDKMLKNQTDINTALREAEETINKALTDAKAQGGGGK</sequence>
<evidence type="ECO:0000256" key="5">
    <source>
        <dbReference type="ARBA" id="ARBA00023288"/>
    </source>
</evidence>